<protein>
    <submittedName>
        <fullName evidence="2">Uncharacterized protein</fullName>
    </submittedName>
</protein>
<evidence type="ECO:0000313" key="2">
    <source>
        <dbReference type="EMBL" id="MBJ7594065.1"/>
    </source>
</evidence>
<comment type="caution">
    <text evidence="2">The sequence shown here is derived from an EMBL/GenBank/DDBJ whole genome shotgun (WGS) entry which is preliminary data.</text>
</comment>
<reference evidence="2 3" key="1">
    <citation type="submission" date="2020-10" db="EMBL/GenBank/DDBJ databases">
        <title>Ca. Dormibacterota MAGs.</title>
        <authorList>
            <person name="Montgomery K."/>
        </authorList>
    </citation>
    <scope>NUCLEOTIDE SEQUENCE [LARGE SCALE GENOMIC DNA]</scope>
    <source>
        <strain evidence="2">SC8812_S17_18</strain>
    </source>
</reference>
<feature type="region of interest" description="Disordered" evidence="1">
    <location>
        <begin position="42"/>
        <end position="71"/>
    </location>
</feature>
<organism evidence="2 3">
    <name type="scientific">Candidatus Aeolococcus gillhamiae</name>
    <dbReference type="NCBI Taxonomy" id="3127015"/>
    <lineage>
        <taxon>Bacteria</taxon>
        <taxon>Bacillati</taxon>
        <taxon>Candidatus Dormiibacterota</taxon>
        <taxon>Candidatus Dormibacteria</taxon>
        <taxon>Candidatus Aeolococcales</taxon>
        <taxon>Candidatus Aeolococcaceae</taxon>
        <taxon>Candidatus Aeolococcus</taxon>
    </lineage>
</organism>
<dbReference type="RefSeq" id="WP_337309953.1">
    <property type="nucleotide sequence ID" value="NZ_JAEKNS010000049.1"/>
</dbReference>
<dbReference type="EMBL" id="JAEKNS010000049">
    <property type="protein sequence ID" value="MBJ7594065.1"/>
    <property type="molecule type" value="Genomic_DNA"/>
</dbReference>
<evidence type="ECO:0000256" key="1">
    <source>
        <dbReference type="SAM" id="MobiDB-lite"/>
    </source>
</evidence>
<dbReference type="Proteomes" id="UP000606991">
    <property type="component" value="Unassembled WGS sequence"/>
</dbReference>
<evidence type="ECO:0000313" key="3">
    <source>
        <dbReference type="Proteomes" id="UP000606991"/>
    </source>
</evidence>
<gene>
    <name evidence="2" type="ORF">JF886_04255</name>
</gene>
<name>A0A934MYX7_9BACT</name>
<sequence>MITGAGVAAPDAPAFAGVVEERIASSEGWLRDRRRAAWDAFTAMPMPSSQRHEDWRGPPRPGRRRGGGGNG</sequence>
<proteinExistence type="predicted"/>
<dbReference type="AlphaFoldDB" id="A0A934MYX7"/>
<accession>A0A934MYX7</accession>
<feature type="compositionally biased region" description="Basic residues" evidence="1">
    <location>
        <begin position="61"/>
        <end position="71"/>
    </location>
</feature>